<evidence type="ECO:0000313" key="2">
    <source>
        <dbReference type="EMBL" id="KAF2147021.1"/>
    </source>
</evidence>
<name>A0A6A6BWD5_9PEZI</name>
<proteinExistence type="predicted"/>
<evidence type="ECO:0000313" key="3">
    <source>
        <dbReference type="Proteomes" id="UP000799438"/>
    </source>
</evidence>
<dbReference type="GeneID" id="54297012"/>
<gene>
    <name evidence="2" type="ORF">K452DRAFT_282004</name>
</gene>
<dbReference type="EMBL" id="ML995474">
    <property type="protein sequence ID" value="KAF2147021.1"/>
    <property type="molecule type" value="Genomic_DNA"/>
</dbReference>
<feature type="region of interest" description="Disordered" evidence="1">
    <location>
        <begin position="45"/>
        <end position="108"/>
    </location>
</feature>
<dbReference type="RefSeq" id="XP_033402729.1">
    <property type="nucleotide sequence ID" value="XM_033539516.1"/>
</dbReference>
<dbReference type="Proteomes" id="UP000799438">
    <property type="component" value="Unassembled WGS sequence"/>
</dbReference>
<organism evidence="2 3">
    <name type="scientific">Aplosporella prunicola CBS 121167</name>
    <dbReference type="NCBI Taxonomy" id="1176127"/>
    <lineage>
        <taxon>Eukaryota</taxon>
        <taxon>Fungi</taxon>
        <taxon>Dikarya</taxon>
        <taxon>Ascomycota</taxon>
        <taxon>Pezizomycotina</taxon>
        <taxon>Dothideomycetes</taxon>
        <taxon>Dothideomycetes incertae sedis</taxon>
        <taxon>Botryosphaeriales</taxon>
        <taxon>Aplosporellaceae</taxon>
        <taxon>Aplosporella</taxon>
    </lineage>
</organism>
<protein>
    <submittedName>
        <fullName evidence="2">Uncharacterized protein</fullName>
    </submittedName>
</protein>
<feature type="compositionally biased region" description="Basic and acidic residues" evidence="1">
    <location>
        <begin position="74"/>
        <end position="88"/>
    </location>
</feature>
<feature type="region of interest" description="Disordered" evidence="1">
    <location>
        <begin position="1"/>
        <end position="20"/>
    </location>
</feature>
<evidence type="ECO:0000256" key="1">
    <source>
        <dbReference type="SAM" id="MobiDB-lite"/>
    </source>
</evidence>
<reference evidence="2" key="1">
    <citation type="journal article" date="2020" name="Stud. Mycol.">
        <title>101 Dothideomycetes genomes: a test case for predicting lifestyles and emergence of pathogens.</title>
        <authorList>
            <person name="Haridas S."/>
            <person name="Albert R."/>
            <person name="Binder M."/>
            <person name="Bloem J."/>
            <person name="Labutti K."/>
            <person name="Salamov A."/>
            <person name="Andreopoulos B."/>
            <person name="Baker S."/>
            <person name="Barry K."/>
            <person name="Bills G."/>
            <person name="Bluhm B."/>
            <person name="Cannon C."/>
            <person name="Castanera R."/>
            <person name="Culley D."/>
            <person name="Daum C."/>
            <person name="Ezra D."/>
            <person name="Gonzalez J."/>
            <person name="Henrissat B."/>
            <person name="Kuo A."/>
            <person name="Liang C."/>
            <person name="Lipzen A."/>
            <person name="Lutzoni F."/>
            <person name="Magnuson J."/>
            <person name="Mondo S."/>
            <person name="Nolan M."/>
            <person name="Ohm R."/>
            <person name="Pangilinan J."/>
            <person name="Park H.-J."/>
            <person name="Ramirez L."/>
            <person name="Alfaro M."/>
            <person name="Sun H."/>
            <person name="Tritt A."/>
            <person name="Yoshinaga Y."/>
            <person name="Zwiers L.-H."/>
            <person name="Turgeon B."/>
            <person name="Goodwin S."/>
            <person name="Spatafora J."/>
            <person name="Crous P."/>
            <person name="Grigoriev I."/>
        </authorList>
    </citation>
    <scope>NUCLEOTIDE SEQUENCE</scope>
    <source>
        <strain evidence="2">CBS 121167</strain>
    </source>
</reference>
<keyword evidence="3" id="KW-1185">Reference proteome</keyword>
<dbReference type="AlphaFoldDB" id="A0A6A6BWD5"/>
<accession>A0A6A6BWD5</accession>
<sequence length="216" mass="23809">MEETEDWRLPPAPPSSLLYPSHPRTYLLLQLFCTHARTNQRIINRSNPTSHVHHPSTGKPALPASPQEPPYATPRKEAPRAGKSDMSRSKFPHPAQPQQARPCFGAGPRAKRASSAERAVFWYALVPGQAYSNVRRQGKLPRPLLLGAGTLLEYTTGARIEMTAARSLASRLGRSSLRPCMALARAAYLPHEPGTRVFRYCTASLLRSTSTDTGMT</sequence>